<keyword evidence="5" id="KW-1185">Reference proteome</keyword>
<feature type="compositionally biased region" description="Low complexity" evidence="2">
    <location>
        <begin position="55"/>
        <end position="68"/>
    </location>
</feature>
<feature type="domain" description="Luciferase-like" evidence="3">
    <location>
        <begin position="89"/>
        <end position="395"/>
    </location>
</feature>
<gene>
    <name evidence="4" type="ORF">Snoj_60360</name>
</gene>
<name>A0ABQ3SVF2_9ACTN</name>
<comment type="caution">
    <text evidence="4">The sequence shown here is derived from an EMBL/GenBank/DDBJ whole genome shotgun (WGS) entry which is preliminary data.</text>
</comment>
<protein>
    <recommendedName>
        <fullName evidence="3">Luciferase-like domain-containing protein</fullName>
    </recommendedName>
</protein>
<comment type="similarity">
    <text evidence="1">To bacterial alkanal monooxygenase alpha and beta chains.</text>
</comment>
<dbReference type="CDD" id="cd00347">
    <property type="entry name" value="Flavin_utilizing_monoxygenases"/>
    <property type="match status" value="1"/>
</dbReference>
<organism evidence="4 5">
    <name type="scientific">Streptomyces nojiriensis</name>
    <dbReference type="NCBI Taxonomy" id="66374"/>
    <lineage>
        <taxon>Bacteria</taxon>
        <taxon>Bacillati</taxon>
        <taxon>Actinomycetota</taxon>
        <taxon>Actinomycetes</taxon>
        <taxon>Kitasatosporales</taxon>
        <taxon>Streptomycetaceae</taxon>
        <taxon>Streptomyces</taxon>
    </lineage>
</organism>
<sequence length="430" mass="44889">MTLAQSPRECRAAAHGSSSSYGVVLMPHAQESETGATMSDAGDDAQDIASRSGEANRNANARANARANAHPHGHAIRATAPGRATVPLSVLDLVTVGAGSTAHASLRTSVEIARLAESRGYHRHWVAEHHSMPGVASSSPAVILAHLAAHTSRIRLGSGGVMLPNHAPLAVAEQFGTLEALAPGRIDLGLGRAPGTDGRTAAALRGPGRLDEAADEFPRQLAELTRFLDDDFPDGHPYARVHAVPGPVQGPAGRPPLWLLGSSGFSARLAGELGLPFAYAHHFSAAGTLPALDLYRQSFRPSAVLDAPYAVIGVSALAADTDEAARAQVLTGALSMLRLRTGRPGLIPTPEEAAAYPFSPLEREFVDSWLANVVHGTPDEVRTGLDDLAKRTGADELMLTSNAHSGAARLRSYELIADVYGMPVEAPAAD</sequence>
<dbReference type="Gene3D" id="3.20.20.30">
    <property type="entry name" value="Luciferase-like domain"/>
    <property type="match status" value="1"/>
</dbReference>
<evidence type="ECO:0000259" key="3">
    <source>
        <dbReference type="Pfam" id="PF00296"/>
    </source>
</evidence>
<evidence type="ECO:0000313" key="4">
    <source>
        <dbReference type="EMBL" id="GHI72118.1"/>
    </source>
</evidence>
<dbReference type="SUPFAM" id="SSF51679">
    <property type="entry name" value="Bacterial luciferase-like"/>
    <property type="match status" value="1"/>
</dbReference>
<dbReference type="InterPro" id="IPR019949">
    <property type="entry name" value="CmoO-like"/>
</dbReference>
<dbReference type="Pfam" id="PF00296">
    <property type="entry name" value="Bac_luciferase"/>
    <property type="match status" value="1"/>
</dbReference>
<evidence type="ECO:0000256" key="2">
    <source>
        <dbReference type="SAM" id="MobiDB-lite"/>
    </source>
</evidence>
<accession>A0ABQ3SVF2</accession>
<evidence type="ECO:0000313" key="5">
    <source>
        <dbReference type="Proteomes" id="UP000613974"/>
    </source>
</evidence>
<dbReference type="PANTHER" id="PTHR30137">
    <property type="entry name" value="LUCIFERASE-LIKE MONOOXYGENASE"/>
    <property type="match status" value="1"/>
</dbReference>
<evidence type="ECO:0000256" key="1">
    <source>
        <dbReference type="ARBA" id="ARBA00007789"/>
    </source>
</evidence>
<dbReference type="EMBL" id="BNEC01000005">
    <property type="protein sequence ID" value="GHI72118.1"/>
    <property type="molecule type" value="Genomic_DNA"/>
</dbReference>
<feature type="region of interest" description="Disordered" evidence="2">
    <location>
        <begin position="52"/>
        <end position="73"/>
    </location>
</feature>
<dbReference type="NCBIfam" id="TIGR03558">
    <property type="entry name" value="oxido_grp_1"/>
    <property type="match status" value="1"/>
</dbReference>
<dbReference type="InterPro" id="IPR036661">
    <property type="entry name" value="Luciferase-like_sf"/>
</dbReference>
<dbReference type="Proteomes" id="UP000613974">
    <property type="component" value="Unassembled WGS sequence"/>
</dbReference>
<dbReference type="PANTHER" id="PTHR30137:SF6">
    <property type="entry name" value="LUCIFERASE-LIKE MONOOXYGENASE"/>
    <property type="match status" value="1"/>
</dbReference>
<proteinExistence type="predicted"/>
<dbReference type="InterPro" id="IPR011251">
    <property type="entry name" value="Luciferase-like_dom"/>
</dbReference>
<reference evidence="5" key="1">
    <citation type="submission" date="2023-07" db="EMBL/GenBank/DDBJ databases">
        <title>Whole genome shotgun sequence of Streptomyces nojiriensis NBRC 13794.</title>
        <authorList>
            <person name="Komaki H."/>
            <person name="Tamura T."/>
        </authorList>
    </citation>
    <scope>NUCLEOTIDE SEQUENCE [LARGE SCALE GENOMIC DNA]</scope>
    <source>
        <strain evidence="5">NBRC 13794</strain>
    </source>
</reference>
<dbReference type="InterPro" id="IPR050766">
    <property type="entry name" value="Bact_Lucif_Oxidored"/>
</dbReference>